<dbReference type="RefSeq" id="WP_232570702.1">
    <property type="nucleotide sequence ID" value="NZ_CP089466.1"/>
</dbReference>
<evidence type="ECO:0000256" key="2">
    <source>
        <dbReference type="RuleBase" id="RU003616"/>
    </source>
</evidence>
<name>A0ABD5NFZ4_9EURY</name>
<feature type="region of interest" description="Disordered" evidence="3">
    <location>
        <begin position="26"/>
        <end position="47"/>
    </location>
</feature>
<protein>
    <submittedName>
        <fullName evidence="5">Hsp20/alpha crystallin family protein</fullName>
    </submittedName>
</protein>
<dbReference type="SUPFAM" id="SSF49764">
    <property type="entry name" value="HSP20-like chaperones"/>
    <property type="match status" value="1"/>
</dbReference>
<organism evidence="5 6">
    <name type="scientific">Halobacterium litoreum</name>
    <dbReference type="NCBI Taxonomy" id="2039234"/>
    <lineage>
        <taxon>Archaea</taxon>
        <taxon>Methanobacteriati</taxon>
        <taxon>Methanobacteriota</taxon>
        <taxon>Stenosarchaea group</taxon>
        <taxon>Halobacteria</taxon>
        <taxon>Halobacteriales</taxon>
        <taxon>Halobacteriaceae</taxon>
        <taxon>Halobacterium</taxon>
    </lineage>
</organism>
<comment type="similarity">
    <text evidence="1 2">Belongs to the small heat shock protein (HSP20) family.</text>
</comment>
<comment type="caution">
    <text evidence="5">The sequence shown here is derived from an EMBL/GenBank/DDBJ whole genome shotgun (WGS) entry which is preliminary data.</text>
</comment>
<accession>A0ABD5NFZ4</accession>
<dbReference type="CDD" id="cd06464">
    <property type="entry name" value="ACD_sHsps-like"/>
    <property type="match status" value="1"/>
</dbReference>
<evidence type="ECO:0000313" key="6">
    <source>
        <dbReference type="Proteomes" id="UP001595660"/>
    </source>
</evidence>
<evidence type="ECO:0000313" key="5">
    <source>
        <dbReference type="EMBL" id="MFC3478181.1"/>
    </source>
</evidence>
<reference evidence="5 6" key="1">
    <citation type="journal article" date="2019" name="Int. J. Syst. Evol. Microbiol.">
        <title>The Global Catalogue of Microorganisms (GCM) 10K type strain sequencing project: providing services to taxonomists for standard genome sequencing and annotation.</title>
        <authorList>
            <consortium name="The Broad Institute Genomics Platform"/>
            <consortium name="The Broad Institute Genome Sequencing Center for Infectious Disease"/>
            <person name="Wu L."/>
            <person name="Ma J."/>
        </authorList>
    </citation>
    <scope>NUCLEOTIDE SEQUENCE [LARGE SCALE GENOMIC DNA]</scope>
    <source>
        <strain evidence="5 6">CGMCC 1.12562</strain>
    </source>
</reference>
<dbReference type="AlphaFoldDB" id="A0ABD5NFZ4"/>
<gene>
    <name evidence="5" type="ORF">ACFOKC_10650</name>
</gene>
<dbReference type="GeneID" id="69118815"/>
<dbReference type="EMBL" id="JBHRWN010000002">
    <property type="protein sequence ID" value="MFC3478181.1"/>
    <property type="molecule type" value="Genomic_DNA"/>
</dbReference>
<dbReference type="Gene3D" id="2.60.40.790">
    <property type="match status" value="1"/>
</dbReference>
<sequence>MRRDDRDDPFDDIFREIERMMDEMMGDAQGLDGGDQSGFSSGTHVDVHENDDTIRVIADLPGVEKEDISIKCDGEHVTISAHTDTREYDERVALPGHVDARSGDATYNNGVLEVAFERTNNSTNIDVQ</sequence>
<proteinExistence type="inferred from homology"/>
<evidence type="ECO:0000259" key="4">
    <source>
        <dbReference type="PROSITE" id="PS01031"/>
    </source>
</evidence>
<dbReference type="PROSITE" id="PS01031">
    <property type="entry name" value="SHSP"/>
    <property type="match status" value="1"/>
</dbReference>
<dbReference type="InterPro" id="IPR002068">
    <property type="entry name" value="A-crystallin/Hsp20_dom"/>
</dbReference>
<dbReference type="Pfam" id="PF00011">
    <property type="entry name" value="HSP20"/>
    <property type="match status" value="1"/>
</dbReference>
<keyword evidence="6" id="KW-1185">Reference proteome</keyword>
<dbReference type="Proteomes" id="UP001595660">
    <property type="component" value="Unassembled WGS sequence"/>
</dbReference>
<feature type="domain" description="SHSP" evidence="4">
    <location>
        <begin position="36"/>
        <end position="128"/>
    </location>
</feature>
<evidence type="ECO:0000256" key="1">
    <source>
        <dbReference type="PROSITE-ProRule" id="PRU00285"/>
    </source>
</evidence>
<dbReference type="InterPro" id="IPR008978">
    <property type="entry name" value="HSP20-like_chaperone"/>
</dbReference>
<evidence type="ECO:0000256" key="3">
    <source>
        <dbReference type="SAM" id="MobiDB-lite"/>
    </source>
</evidence>